<accession>A0ABY0DN38</accession>
<organism evidence="1 2">
    <name type="scientific">Bradyrhizobium zhanjiangense</name>
    <dbReference type="NCBI Taxonomy" id="1325107"/>
    <lineage>
        <taxon>Bacteria</taxon>
        <taxon>Pseudomonadati</taxon>
        <taxon>Pseudomonadota</taxon>
        <taxon>Alphaproteobacteria</taxon>
        <taxon>Hyphomicrobiales</taxon>
        <taxon>Nitrobacteraceae</taxon>
        <taxon>Bradyrhizobium</taxon>
    </lineage>
</organism>
<proteinExistence type="predicted"/>
<comment type="caution">
    <text evidence="1">The sequence shown here is derived from an EMBL/GenBank/DDBJ whole genome shotgun (WGS) entry which is preliminary data.</text>
</comment>
<protein>
    <submittedName>
        <fullName evidence="1">Uncharacterized protein</fullName>
    </submittedName>
</protein>
<evidence type="ECO:0000313" key="1">
    <source>
        <dbReference type="EMBL" id="RXG96366.1"/>
    </source>
</evidence>
<dbReference type="RefSeq" id="WP_128939470.1">
    <property type="nucleotide sequence ID" value="NZ_RDRA01000006.1"/>
</dbReference>
<keyword evidence="2" id="KW-1185">Reference proteome</keyword>
<gene>
    <name evidence="1" type="ORF">EAS62_12300</name>
</gene>
<sequence>MATREEEMWQVKTGAAALIACLVREEQSDPLFEERFLANLIGPTTTSGTIAPITRMALLSSHARCSPALS</sequence>
<name>A0ABY0DN38_9BRAD</name>
<reference evidence="1 2" key="1">
    <citation type="submission" date="2018-10" db="EMBL/GenBank/DDBJ databases">
        <title>Bradyrhizobium sp. nov., isolated from effective nodules of peanut in China.</title>
        <authorList>
            <person name="Li Y."/>
        </authorList>
    </citation>
    <scope>NUCLEOTIDE SEQUENCE [LARGE SCALE GENOMIC DNA]</scope>
    <source>
        <strain evidence="1 2">CCBAU 51781</strain>
    </source>
</reference>
<evidence type="ECO:0000313" key="2">
    <source>
        <dbReference type="Proteomes" id="UP000289946"/>
    </source>
</evidence>
<dbReference type="EMBL" id="RDRA01000006">
    <property type="protein sequence ID" value="RXG96366.1"/>
    <property type="molecule type" value="Genomic_DNA"/>
</dbReference>
<dbReference type="Proteomes" id="UP000289946">
    <property type="component" value="Unassembled WGS sequence"/>
</dbReference>